<dbReference type="EMBL" id="CADCXU010011778">
    <property type="protein sequence ID" value="CAB0001926.1"/>
    <property type="molecule type" value="Genomic_DNA"/>
</dbReference>
<feature type="compositionally biased region" description="Low complexity" evidence="1">
    <location>
        <begin position="1"/>
        <end position="17"/>
    </location>
</feature>
<feature type="region of interest" description="Disordered" evidence="1">
    <location>
        <begin position="1"/>
        <end position="37"/>
    </location>
</feature>
<name>A0A6H5GEW4_9HEMI</name>
<organism evidence="2 3">
    <name type="scientific">Nesidiocoris tenuis</name>
    <dbReference type="NCBI Taxonomy" id="355587"/>
    <lineage>
        <taxon>Eukaryota</taxon>
        <taxon>Metazoa</taxon>
        <taxon>Ecdysozoa</taxon>
        <taxon>Arthropoda</taxon>
        <taxon>Hexapoda</taxon>
        <taxon>Insecta</taxon>
        <taxon>Pterygota</taxon>
        <taxon>Neoptera</taxon>
        <taxon>Paraneoptera</taxon>
        <taxon>Hemiptera</taxon>
        <taxon>Heteroptera</taxon>
        <taxon>Panheteroptera</taxon>
        <taxon>Cimicomorpha</taxon>
        <taxon>Miridae</taxon>
        <taxon>Dicyphina</taxon>
        <taxon>Nesidiocoris</taxon>
    </lineage>
</organism>
<keyword evidence="3" id="KW-1185">Reference proteome</keyword>
<accession>A0A6H5GEW4</accession>
<proteinExistence type="predicted"/>
<feature type="non-terminal residue" evidence="2">
    <location>
        <position position="222"/>
    </location>
</feature>
<evidence type="ECO:0000313" key="3">
    <source>
        <dbReference type="Proteomes" id="UP000479000"/>
    </source>
</evidence>
<gene>
    <name evidence="2" type="ORF">NTEN_LOCUS7713</name>
</gene>
<reference evidence="2 3" key="1">
    <citation type="submission" date="2020-02" db="EMBL/GenBank/DDBJ databases">
        <authorList>
            <person name="Ferguson B K."/>
        </authorList>
    </citation>
    <scope>NUCLEOTIDE SEQUENCE [LARGE SCALE GENOMIC DNA]</scope>
</reference>
<protein>
    <submittedName>
        <fullName evidence="2">Uncharacterized protein</fullName>
    </submittedName>
</protein>
<dbReference type="Proteomes" id="UP000479000">
    <property type="component" value="Unassembled WGS sequence"/>
</dbReference>
<dbReference type="AlphaFoldDB" id="A0A6H5GEW4"/>
<evidence type="ECO:0000313" key="2">
    <source>
        <dbReference type="EMBL" id="CAB0001926.1"/>
    </source>
</evidence>
<evidence type="ECO:0000256" key="1">
    <source>
        <dbReference type="SAM" id="MobiDB-lite"/>
    </source>
</evidence>
<feature type="compositionally biased region" description="Polar residues" evidence="1">
    <location>
        <begin position="18"/>
        <end position="35"/>
    </location>
</feature>
<sequence>MKSKSNSYSSSNSNKNSFLQSNAKSNARNLGSHTHSLPEECRENDMVNGCPADPAYLIVWPASITACGAYSPFPKHWPQPKCLEGKAGGEIGMTGWEGGEHPSPDLPPAQRPQATISLIFRSADYPSGTAHQLPTLRLPISVKRNSDFGEWEISTNDTVPSCIMKLLYIPRYMCDIFMMKINRHPFHPLLGYQWPNLFTMQLLRHQPNGKGNLKKRQASKTN</sequence>